<dbReference type="Pfam" id="PF10009">
    <property type="entry name" value="DUF2252"/>
    <property type="match status" value="1"/>
</dbReference>
<sequence>MKGSTIEHRHAKGRAAREHMKRSAHRQIGDLSRDPLGPLREQSARHAPRLAALHHARMASSPLAFFLGSAALHAHDLSRVPYTGMLVPISGNAHLLNFGGFVTAERELAFELDAFDEAAMGPWEWDVKRLVVSLVLAARQRKLSSRAAEDLVMSAVAQYRDRMRQYAQYGAIDLWHENITFDRMIESALTPEARRVIRRSLEKGAVGTLGSALHTLVDRTPHGFAWRNFPPTLFRAEHAAPLFAADEGAFEEGGDWRSVIEPMWQQYRETLAYDRRALLDQFTLQDLTFQLEIENGASRDFVLLCTDHHDKPLFLQAREAHPSAIARYVGDGSPRTLTARHHGERVAMAQRLLQATRDVFAGWTSSTAQRPFHVRELREKKLAANVDLFDSMLLESYARLCGWALARTHAKASGEAIEIAAYMGRSDQFPQSLAAYARTYADQAERDYDVFLAACRSGKLETRSDNDIAADTFRAPPS</sequence>
<keyword evidence="3" id="KW-1185">Reference proteome</keyword>
<evidence type="ECO:0000313" key="2">
    <source>
        <dbReference type="EMBL" id="WQD79333.1"/>
    </source>
</evidence>
<feature type="compositionally biased region" description="Basic residues" evidence="1">
    <location>
        <begin position="9"/>
        <end position="25"/>
    </location>
</feature>
<protein>
    <submittedName>
        <fullName evidence="2">DUF2252 domain-containing protein</fullName>
    </submittedName>
</protein>
<organism evidence="2 3">
    <name type="scientific">Paraburkholderia kururiensis</name>
    <dbReference type="NCBI Taxonomy" id="984307"/>
    <lineage>
        <taxon>Bacteria</taxon>
        <taxon>Pseudomonadati</taxon>
        <taxon>Pseudomonadota</taxon>
        <taxon>Betaproteobacteria</taxon>
        <taxon>Burkholderiales</taxon>
        <taxon>Burkholderiaceae</taxon>
        <taxon>Paraburkholderia</taxon>
    </lineage>
</organism>
<name>A0ABZ0WPP5_9BURK</name>
<dbReference type="PANTHER" id="PTHR39441:SF1">
    <property type="entry name" value="DUF2252 DOMAIN-CONTAINING PROTEIN"/>
    <property type="match status" value="1"/>
</dbReference>
<gene>
    <name evidence="2" type="ORF">U0042_06415</name>
</gene>
<proteinExistence type="predicted"/>
<accession>A0ABZ0WPP5</accession>
<dbReference type="InterPro" id="IPR018721">
    <property type="entry name" value="DUF2252"/>
</dbReference>
<evidence type="ECO:0000313" key="3">
    <source>
        <dbReference type="Proteomes" id="UP001325479"/>
    </source>
</evidence>
<feature type="region of interest" description="Disordered" evidence="1">
    <location>
        <begin position="1"/>
        <end position="43"/>
    </location>
</feature>
<dbReference type="PANTHER" id="PTHR39441">
    <property type="entry name" value="DUF2252 DOMAIN-CONTAINING PROTEIN"/>
    <property type="match status" value="1"/>
</dbReference>
<dbReference type="Proteomes" id="UP001325479">
    <property type="component" value="Chromosome"/>
</dbReference>
<reference evidence="2 3" key="1">
    <citation type="submission" date="2023-12" db="EMBL/GenBank/DDBJ databases">
        <title>Genome sequencing and assembly of bacterial species from a model synthetic community.</title>
        <authorList>
            <person name="Hogle S.L."/>
        </authorList>
    </citation>
    <scope>NUCLEOTIDE SEQUENCE [LARGE SCALE GENOMIC DNA]</scope>
    <source>
        <strain evidence="2 3">HAMBI 2494</strain>
    </source>
</reference>
<evidence type="ECO:0000256" key="1">
    <source>
        <dbReference type="SAM" id="MobiDB-lite"/>
    </source>
</evidence>
<dbReference type="EMBL" id="CP139965">
    <property type="protein sequence ID" value="WQD79333.1"/>
    <property type="molecule type" value="Genomic_DNA"/>
</dbReference>
<dbReference type="RefSeq" id="WP_114811780.1">
    <property type="nucleotide sequence ID" value="NZ_CP139965.1"/>
</dbReference>